<dbReference type="RefSeq" id="WP_406854852.1">
    <property type="nucleotide sequence ID" value="NZ_CP157484.1"/>
</dbReference>
<name>A0AAU7JD74_9HYPH</name>
<feature type="transmembrane region" description="Helical" evidence="1">
    <location>
        <begin position="15"/>
        <end position="34"/>
    </location>
</feature>
<dbReference type="EMBL" id="CP157484">
    <property type="protein sequence ID" value="XBO38024.1"/>
    <property type="molecule type" value="Genomic_DNA"/>
</dbReference>
<keyword evidence="1" id="KW-0812">Transmembrane</keyword>
<dbReference type="AlphaFoldDB" id="A0AAU7JD74"/>
<evidence type="ECO:0000313" key="2">
    <source>
        <dbReference type="EMBL" id="XBO38024.1"/>
    </source>
</evidence>
<proteinExistence type="predicted"/>
<reference evidence="2" key="1">
    <citation type="submission" date="2024-05" db="EMBL/GenBank/DDBJ databases">
        <authorList>
            <person name="Kim S."/>
            <person name="Heo J."/>
            <person name="Choi H."/>
            <person name="Choi Y."/>
            <person name="Kwon S.-W."/>
            <person name="Kim Y."/>
        </authorList>
    </citation>
    <scope>NUCLEOTIDE SEQUENCE</scope>
    <source>
        <strain evidence="2">KACC 23698</strain>
    </source>
</reference>
<sequence length="42" mass="4444">MKALTLARLSHAPPYRLVDVLIMAGLAAILVLRLSQVASTVA</sequence>
<keyword evidence="1" id="KW-1133">Transmembrane helix</keyword>
<gene>
    <name evidence="2" type="ORF">ABEG18_20235</name>
</gene>
<protein>
    <submittedName>
        <fullName evidence="2">Uncharacterized protein</fullName>
    </submittedName>
</protein>
<organism evidence="2">
    <name type="scientific">Alsobacter sp. KACC 23698</name>
    <dbReference type="NCBI Taxonomy" id="3149229"/>
    <lineage>
        <taxon>Bacteria</taxon>
        <taxon>Pseudomonadati</taxon>
        <taxon>Pseudomonadota</taxon>
        <taxon>Alphaproteobacteria</taxon>
        <taxon>Hyphomicrobiales</taxon>
        <taxon>Alsobacteraceae</taxon>
        <taxon>Alsobacter</taxon>
    </lineage>
</organism>
<evidence type="ECO:0000256" key="1">
    <source>
        <dbReference type="SAM" id="Phobius"/>
    </source>
</evidence>
<accession>A0AAU7JD74</accession>
<keyword evidence="1" id="KW-0472">Membrane</keyword>